<dbReference type="STRING" id="641238.SAMN04490244_11654"/>
<name>A0A1H9X1J5_9RHOB</name>
<organism evidence="1 2">
    <name type="scientific">Tranquillimonas rosea</name>
    <dbReference type="NCBI Taxonomy" id="641238"/>
    <lineage>
        <taxon>Bacteria</taxon>
        <taxon>Pseudomonadati</taxon>
        <taxon>Pseudomonadota</taxon>
        <taxon>Alphaproteobacteria</taxon>
        <taxon>Rhodobacterales</taxon>
        <taxon>Roseobacteraceae</taxon>
        <taxon>Tranquillimonas</taxon>
    </lineage>
</organism>
<evidence type="ECO:0000313" key="1">
    <source>
        <dbReference type="EMBL" id="SES39985.1"/>
    </source>
</evidence>
<proteinExistence type="predicted"/>
<reference evidence="1 2" key="1">
    <citation type="submission" date="2016-10" db="EMBL/GenBank/DDBJ databases">
        <authorList>
            <person name="de Groot N.N."/>
        </authorList>
    </citation>
    <scope>NUCLEOTIDE SEQUENCE [LARGE SCALE GENOMIC DNA]</scope>
    <source>
        <strain evidence="1 2">DSM 23042</strain>
    </source>
</reference>
<dbReference type="AlphaFoldDB" id="A0A1H9X1J5"/>
<dbReference type="Proteomes" id="UP000198885">
    <property type="component" value="Unassembled WGS sequence"/>
</dbReference>
<dbReference type="RefSeq" id="WP_235859941.1">
    <property type="nucleotide sequence ID" value="NZ_FOGU01000016.1"/>
</dbReference>
<evidence type="ECO:0000313" key="2">
    <source>
        <dbReference type="Proteomes" id="UP000198885"/>
    </source>
</evidence>
<gene>
    <name evidence="1" type="ORF">SAMN04490244_11654</name>
</gene>
<accession>A0A1H9X1J5</accession>
<dbReference type="EMBL" id="FOGU01000016">
    <property type="protein sequence ID" value="SES39985.1"/>
    <property type="molecule type" value="Genomic_DNA"/>
</dbReference>
<protein>
    <submittedName>
        <fullName evidence="1">Uncharacterized protein</fullName>
    </submittedName>
</protein>
<keyword evidence="2" id="KW-1185">Reference proteome</keyword>
<sequence length="53" mass="6509">MREYADLLRQDFENYLSEVSDYIGCLDQERARAFREAQEVTEQYQRFIEIVRD</sequence>